<reference evidence="1 2" key="1">
    <citation type="submission" date="2019-06" db="EMBL/GenBank/DDBJ databases">
        <title>Genome sequence analysis of &gt;100 Bacillus licheniformis strains suggests intrinsic resistance to this species.</title>
        <authorList>
            <person name="Wels M."/>
            <person name="Siezen R.J."/>
            <person name="Johansen E."/>
            <person name="Stuer-Lauridsen B."/>
            <person name="Bjerre K."/>
            <person name="Nielsen B.K.K."/>
        </authorList>
    </citation>
    <scope>NUCLEOTIDE SEQUENCE [LARGE SCALE GENOMIC DNA]</scope>
    <source>
        <strain evidence="1 2">BAC-16736</strain>
    </source>
</reference>
<organism evidence="1 2">
    <name type="scientific">Bacillus licheniformis</name>
    <dbReference type="NCBI Taxonomy" id="1402"/>
    <lineage>
        <taxon>Bacteria</taxon>
        <taxon>Bacillati</taxon>
        <taxon>Bacillota</taxon>
        <taxon>Bacilli</taxon>
        <taxon>Bacillales</taxon>
        <taxon>Bacillaceae</taxon>
        <taxon>Bacillus</taxon>
    </lineage>
</organism>
<evidence type="ECO:0000313" key="2">
    <source>
        <dbReference type="Proteomes" id="UP000435910"/>
    </source>
</evidence>
<sequence length="76" mass="8737">MEEHRNMMILKQEIFDGFIYSAVALTRQIQAKQGKENEIITQEEADFVNAFLVYAKELADTLHERYKDELGGGSNV</sequence>
<proteinExistence type="predicted"/>
<dbReference type="Proteomes" id="UP000435910">
    <property type="component" value="Unassembled WGS sequence"/>
</dbReference>
<protein>
    <submittedName>
        <fullName evidence="1">Uncharacterized protein</fullName>
    </submittedName>
</protein>
<dbReference type="EMBL" id="NILC01000021">
    <property type="protein sequence ID" value="TWL28442.1"/>
    <property type="molecule type" value="Genomic_DNA"/>
</dbReference>
<name>A0A8B5YCC9_BACLI</name>
<comment type="caution">
    <text evidence="1">The sequence shown here is derived from an EMBL/GenBank/DDBJ whole genome shotgun (WGS) entry which is preliminary data.</text>
</comment>
<gene>
    <name evidence="1" type="ORF">CHCC16736_3044</name>
</gene>
<evidence type="ECO:0000313" key="1">
    <source>
        <dbReference type="EMBL" id="TWL28442.1"/>
    </source>
</evidence>
<dbReference type="RefSeq" id="WP_069500336.1">
    <property type="nucleotide sequence ID" value="NZ_CAMFKN010000019.1"/>
</dbReference>
<dbReference type="AlphaFoldDB" id="A0A8B5YCC9"/>
<accession>A0A8B5YCC9</accession>